<protein>
    <submittedName>
        <fullName evidence="2">Uncharacterized protein</fullName>
    </submittedName>
</protein>
<evidence type="ECO:0000313" key="3">
    <source>
        <dbReference type="Proteomes" id="UP000266841"/>
    </source>
</evidence>
<dbReference type="EMBL" id="AGNL01015205">
    <property type="protein sequence ID" value="EJK66198.1"/>
    <property type="molecule type" value="Genomic_DNA"/>
</dbReference>
<accession>K0SJ38</accession>
<evidence type="ECO:0000313" key="2">
    <source>
        <dbReference type="EMBL" id="EJK66198.1"/>
    </source>
</evidence>
<keyword evidence="3" id="KW-1185">Reference proteome</keyword>
<proteinExistence type="predicted"/>
<dbReference type="Proteomes" id="UP000266841">
    <property type="component" value="Unassembled WGS sequence"/>
</dbReference>
<evidence type="ECO:0000256" key="1">
    <source>
        <dbReference type="SAM" id="MobiDB-lite"/>
    </source>
</evidence>
<reference evidence="2 3" key="1">
    <citation type="journal article" date="2012" name="Genome Biol.">
        <title>Genome and low-iron response of an oceanic diatom adapted to chronic iron limitation.</title>
        <authorList>
            <person name="Lommer M."/>
            <person name="Specht M."/>
            <person name="Roy A.S."/>
            <person name="Kraemer L."/>
            <person name="Andreson R."/>
            <person name="Gutowska M.A."/>
            <person name="Wolf J."/>
            <person name="Bergner S.V."/>
            <person name="Schilhabel M.B."/>
            <person name="Klostermeier U.C."/>
            <person name="Beiko R.G."/>
            <person name="Rosenstiel P."/>
            <person name="Hippler M."/>
            <person name="Laroche J."/>
        </authorList>
    </citation>
    <scope>NUCLEOTIDE SEQUENCE [LARGE SCALE GENOMIC DNA]</scope>
    <source>
        <strain evidence="2 3">CCMP1005</strain>
    </source>
</reference>
<dbReference type="AlphaFoldDB" id="K0SJ38"/>
<comment type="caution">
    <text evidence="2">The sequence shown here is derived from an EMBL/GenBank/DDBJ whole genome shotgun (WGS) entry which is preliminary data.</text>
</comment>
<organism evidence="2 3">
    <name type="scientific">Thalassiosira oceanica</name>
    <name type="common">Marine diatom</name>
    <dbReference type="NCBI Taxonomy" id="159749"/>
    <lineage>
        <taxon>Eukaryota</taxon>
        <taxon>Sar</taxon>
        <taxon>Stramenopiles</taxon>
        <taxon>Ochrophyta</taxon>
        <taxon>Bacillariophyta</taxon>
        <taxon>Coscinodiscophyceae</taxon>
        <taxon>Thalassiosirophycidae</taxon>
        <taxon>Thalassiosirales</taxon>
        <taxon>Thalassiosiraceae</taxon>
        <taxon>Thalassiosira</taxon>
    </lineage>
</organism>
<gene>
    <name evidence="2" type="ORF">THAOC_12896</name>
</gene>
<feature type="region of interest" description="Disordered" evidence="1">
    <location>
        <begin position="1"/>
        <end position="22"/>
    </location>
</feature>
<name>K0SJ38_THAOC</name>
<feature type="compositionally biased region" description="Gly residues" evidence="1">
    <location>
        <begin position="1"/>
        <end position="15"/>
    </location>
</feature>
<sequence>MNHGDGGSAPLGGSQGRRSQNVRRQRELLAGPPLDRWRLDTPPIRLVSAPNAAWMKVYHSNGGRCVQTDSLRRQRHRIGVALACFDTSHHVFELLGHRLSDIADEAAVRLCRRQCSGKRLNHSAPSGWEAIISSFCRPTNRSANRLAVAAGDDADDERLYRTVSAMMIYLDETFLLSSPPWLIGLAV</sequence>